<reference evidence="2" key="1">
    <citation type="journal article" date="2011" name="Nature">
        <title>Genome sequence and analysis of the tuber crop potato.</title>
        <authorList>
            <consortium name="The Potato Genome Sequencing Consortium"/>
        </authorList>
    </citation>
    <scope>NUCLEOTIDE SEQUENCE [LARGE SCALE GENOMIC DNA]</scope>
    <source>
        <strain evidence="2">cv. DM1-3 516 R44</strain>
    </source>
</reference>
<keyword evidence="2" id="KW-1185">Reference proteome</keyword>
<evidence type="ECO:0000313" key="1">
    <source>
        <dbReference type="EnsemblPlants" id="PGSC0003DMT400073241"/>
    </source>
</evidence>
<evidence type="ECO:0000313" key="2">
    <source>
        <dbReference type="Proteomes" id="UP000011115"/>
    </source>
</evidence>
<dbReference type="HOGENOM" id="CLU_1941805_0_0_1"/>
<dbReference type="Proteomes" id="UP000011115">
    <property type="component" value="Unassembled WGS sequence"/>
</dbReference>
<accession>M1CRN0</accession>
<dbReference type="AlphaFoldDB" id="M1CRN0"/>
<sequence>MFPLTFGATLFSGASIYISTSHGSNSSNCHCEINVQEEQLQFLRTIPAGSDLQSLGLEFLITFYLMFAVAGTTMDNRAVSDHCLFKCKGPRTEFDLFYPSLCLLMQVGELTGRVIGAVITINSILAGYAK</sequence>
<protein>
    <submittedName>
        <fullName evidence="1">Aquaporin NIP1.1</fullName>
    </submittedName>
</protein>
<reference evidence="1" key="2">
    <citation type="submission" date="2015-06" db="UniProtKB">
        <authorList>
            <consortium name="EnsemblPlants"/>
        </authorList>
    </citation>
    <scope>IDENTIFICATION</scope>
    <source>
        <strain evidence="1">DM1-3 516 R44</strain>
    </source>
</reference>
<organism evidence="1 2">
    <name type="scientific">Solanum tuberosum</name>
    <name type="common">Potato</name>
    <dbReference type="NCBI Taxonomy" id="4113"/>
    <lineage>
        <taxon>Eukaryota</taxon>
        <taxon>Viridiplantae</taxon>
        <taxon>Streptophyta</taxon>
        <taxon>Embryophyta</taxon>
        <taxon>Tracheophyta</taxon>
        <taxon>Spermatophyta</taxon>
        <taxon>Magnoliopsida</taxon>
        <taxon>eudicotyledons</taxon>
        <taxon>Gunneridae</taxon>
        <taxon>Pentapetalae</taxon>
        <taxon>asterids</taxon>
        <taxon>lamiids</taxon>
        <taxon>Solanales</taxon>
        <taxon>Solanaceae</taxon>
        <taxon>Solanoideae</taxon>
        <taxon>Solaneae</taxon>
        <taxon>Solanum</taxon>
    </lineage>
</organism>
<dbReference type="ExpressionAtlas" id="M1CRN0">
    <property type="expression patterns" value="baseline and differential"/>
</dbReference>
<name>M1CRN0_SOLTU</name>
<dbReference type="EnsemblPlants" id="PGSC0003DMT400073241">
    <property type="protein sequence ID" value="PGSC0003DMT400073241"/>
    <property type="gene ID" value="PGSC0003DMG400028456"/>
</dbReference>
<proteinExistence type="predicted"/>
<dbReference type="Gramene" id="PGSC0003DMT400073241">
    <property type="protein sequence ID" value="PGSC0003DMT400073241"/>
    <property type="gene ID" value="PGSC0003DMG400028456"/>
</dbReference>